<accession>A0A1I3ECG1</accession>
<feature type="signal peptide" evidence="2">
    <location>
        <begin position="1"/>
        <end position="20"/>
    </location>
</feature>
<keyword evidence="2" id="KW-0732">Signal</keyword>
<dbReference type="PROSITE" id="PS51257">
    <property type="entry name" value="PROKAR_LIPOPROTEIN"/>
    <property type="match status" value="1"/>
</dbReference>
<reference evidence="3 4" key="1">
    <citation type="submission" date="2016-10" db="EMBL/GenBank/DDBJ databases">
        <authorList>
            <person name="de Groot N.N."/>
        </authorList>
    </citation>
    <scope>NUCLEOTIDE SEQUENCE [LARGE SCALE GENOMIC DNA]</scope>
    <source>
        <strain evidence="3 4">DSM 26000</strain>
    </source>
</reference>
<dbReference type="AlphaFoldDB" id="A0A1I3ECG1"/>
<evidence type="ECO:0000256" key="2">
    <source>
        <dbReference type="SAM" id="SignalP"/>
    </source>
</evidence>
<feature type="compositionally biased region" description="Basic and acidic residues" evidence="1">
    <location>
        <begin position="58"/>
        <end position="67"/>
    </location>
</feature>
<dbReference type="STRING" id="1125876.SAMN05443292_0997"/>
<evidence type="ECO:0000256" key="1">
    <source>
        <dbReference type="SAM" id="MobiDB-lite"/>
    </source>
</evidence>
<dbReference type="RefSeq" id="WP_090079000.1">
    <property type="nucleotide sequence ID" value="NZ_FOQT01000001.1"/>
</dbReference>
<organism evidence="3 4">
    <name type="scientific">Halpernia frigidisoli</name>
    <dbReference type="NCBI Taxonomy" id="1125876"/>
    <lineage>
        <taxon>Bacteria</taxon>
        <taxon>Pseudomonadati</taxon>
        <taxon>Bacteroidota</taxon>
        <taxon>Flavobacteriia</taxon>
        <taxon>Flavobacteriales</taxon>
        <taxon>Weeksellaceae</taxon>
        <taxon>Chryseobacterium group</taxon>
        <taxon>Halpernia</taxon>
    </lineage>
</organism>
<dbReference type="Proteomes" id="UP000198931">
    <property type="component" value="Unassembled WGS sequence"/>
</dbReference>
<evidence type="ECO:0000313" key="4">
    <source>
        <dbReference type="Proteomes" id="UP000198931"/>
    </source>
</evidence>
<feature type="region of interest" description="Disordered" evidence="1">
    <location>
        <begin position="25"/>
        <end position="67"/>
    </location>
</feature>
<feature type="compositionally biased region" description="Basic and acidic residues" evidence="1">
    <location>
        <begin position="25"/>
        <end position="41"/>
    </location>
</feature>
<feature type="chain" id="PRO_5011504332" evidence="2">
    <location>
        <begin position="21"/>
        <end position="67"/>
    </location>
</feature>
<evidence type="ECO:0000313" key="3">
    <source>
        <dbReference type="EMBL" id="SFH96667.1"/>
    </source>
</evidence>
<proteinExistence type="predicted"/>
<dbReference type="EMBL" id="FOQT01000001">
    <property type="protein sequence ID" value="SFH96667.1"/>
    <property type="molecule type" value="Genomic_DNA"/>
</dbReference>
<name>A0A1I3ECG1_9FLAO</name>
<sequence>MKYLIKLSLAILVFSAVSCAQNKEKREEFKEEHSVEEKRVDGTAPAAASSEGVPVDSTKIEKMDETK</sequence>
<keyword evidence="4" id="KW-1185">Reference proteome</keyword>
<gene>
    <name evidence="3" type="ORF">SAMN05443292_0997</name>
</gene>
<protein>
    <submittedName>
        <fullName evidence="3">Uncharacterized protein</fullName>
    </submittedName>
</protein>